<evidence type="ECO:0000256" key="8">
    <source>
        <dbReference type="ARBA" id="ARBA00034143"/>
    </source>
</evidence>
<dbReference type="PANTHER" id="PTHR23040:SF1">
    <property type="entry name" value="OUTER DYNEIN ARM-DOCKING COMPLEX SUBUNIT 4"/>
    <property type="match status" value="1"/>
</dbReference>
<dbReference type="GO" id="GO:0005930">
    <property type="term" value="C:axoneme"/>
    <property type="evidence" value="ECO:0007669"/>
    <property type="project" value="UniProtKB-SubCell"/>
</dbReference>
<evidence type="ECO:0000256" key="6">
    <source>
        <dbReference type="ARBA" id="ARBA00023273"/>
    </source>
</evidence>
<evidence type="ECO:0000256" key="1">
    <source>
        <dbReference type="ARBA" id="ARBA00004430"/>
    </source>
</evidence>
<dbReference type="Gene3D" id="1.25.40.10">
    <property type="entry name" value="Tetratricopeptide repeat domain"/>
    <property type="match status" value="1"/>
</dbReference>
<accession>A0A1J1J814</accession>
<keyword evidence="2" id="KW-0963">Cytoplasm</keyword>
<dbReference type="Pfam" id="PF13181">
    <property type="entry name" value="TPR_8"/>
    <property type="match status" value="1"/>
</dbReference>
<keyword evidence="11" id="KW-1185">Reference proteome</keyword>
<proteinExistence type="predicted"/>
<sequence length="348" mass="39582">MDSELLQSFVRSGPTLEEEIEPSRLYNAQQKEKIETPSTPTRTWGRRKNVVIIEQRKVKTVALAIDECYCDKDRAAAVSFGYVDIKYDLKQKQSAEKLKVRIMPDDSDAMAFLMLGMREIKCGNIESGLRFLSKAIEMSPNDQGALIARSKCYLQLGEPEKALTDAETALSMDKNSIRAIFQKAESLYYLGRFEFSLMFFYRGLRLRPELDNFRLGVQKSQEAIEATIGGCQKKVDQRALTNLQTTGKFSSNEASKVNKTKLKPSAKEICERKQSRKLLGELFVDKEYLENLLAHPNLKRADTKNEDISTYATEAIDFLNAREEFWRQQNPTNILASKKSNSVIASLL</sequence>
<dbReference type="InterPro" id="IPR019734">
    <property type="entry name" value="TPR_rpt"/>
</dbReference>
<keyword evidence="5" id="KW-0206">Cytoskeleton</keyword>
<gene>
    <name evidence="10" type="ORF">CLUMA_CG021002</name>
</gene>
<dbReference type="PANTHER" id="PTHR23040">
    <property type="match status" value="1"/>
</dbReference>
<dbReference type="STRING" id="568069.A0A1J1J814"/>
<organism evidence="10 11">
    <name type="scientific">Clunio marinus</name>
    <dbReference type="NCBI Taxonomy" id="568069"/>
    <lineage>
        <taxon>Eukaryota</taxon>
        <taxon>Metazoa</taxon>
        <taxon>Ecdysozoa</taxon>
        <taxon>Arthropoda</taxon>
        <taxon>Hexapoda</taxon>
        <taxon>Insecta</taxon>
        <taxon>Pterygota</taxon>
        <taxon>Neoptera</taxon>
        <taxon>Endopterygota</taxon>
        <taxon>Diptera</taxon>
        <taxon>Nematocera</taxon>
        <taxon>Chironomoidea</taxon>
        <taxon>Chironomidae</taxon>
        <taxon>Clunio</taxon>
    </lineage>
</organism>
<evidence type="ECO:0000256" key="2">
    <source>
        <dbReference type="ARBA" id="ARBA00022490"/>
    </source>
</evidence>
<evidence type="ECO:0000256" key="5">
    <source>
        <dbReference type="ARBA" id="ARBA00023212"/>
    </source>
</evidence>
<feature type="repeat" description="TPR" evidence="9">
    <location>
        <begin position="109"/>
        <end position="142"/>
    </location>
</feature>
<evidence type="ECO:0000256" key="4">
    <source>
        <dbReference type="ARBA" id="ARBA00022803"/>
    </source>
</evidence>
<dbReference type="Proteomes" id="UP000183832">
    <property type="component" value="Unassembled WGS sequence"/>
</dbReference>
<dbReference type="InterPro" id="IPR011990">
    <property type="entry name" value="TPR-like_helical_dom_sf"/>
</dbReference>
<keyword evidence="3" id="KW-0677">Repeat</keyword>
<evidence type="ECO:0000256" key="9">
    <source>
        <dbReference type="PROSITE-ProRule" id="PRU00339"/>
    </source>
</evidence>
<evidence type="ECO:0000313" key="10">
    <source>
        <dbReference type="EMBL" id="CRL08098.1"/>
    </source>
</evidence>
<evidence type="ECO:0000313" key="11">
    <source>
        <dbReference type="Proteomes" id="UP000183832"/>
    </source>
</evidence>
<keyword evidence="6" id="KW-0966">Cell projection</keyword>
<dbReference type="InterPro" id="IPR040111">
    <property type="entry name" value="ODAD4"/>
</dbReference>
<reference evidence="10 11" key="1">
    <citation type="submission" date="2015-04" db="EMBL/GenBank/DDBJ databases">
        <authorList>
            <person name="Syromyatnikov M.Y."/>
            <person name="Popov V.N."/>
        </authorList>
    </citation>
    <scope>NUCLEOTIDE SEQUENCE [LARGE SCALE GENOMIC DNA]</scope>
</reference>
<dbReference type="AlphaFoldDB" id="A0A1J1J814"/>
<protein>
    <recommendedName>
        <fullName evidence="7">Outer dynein arm-docking complex subunit 4</fullName>
    </recommendedName>
    <alternativeName>
        <fullName evidence="8">Tetratricopeptide repeat protein 25</fullName>
    </alternativeName>
</protein>
<dbReference type="EMBL" id="CVRI01000074">
    <property type="protein sequence ID" value="CRL08098.1"/>
    <property type="molecule type" value="Genomic_DNA"/>
</dbReference>
<dbReference type="OrthoDB" id="245563at2759"/>
<comment type="subcellular location">
    <subcellularLocation>
        <location evidence="1">Cytoplasm</location>
        <location evidence="1">Cytoskeleton</location>
        <location evidence="1">Cilium axoneme</location>
    </subcellularLocation>
</comment>
<evidence type="ECO:0000256" key="7">
    <source>
        <dbReference type="ARBA" id="ARBA00034139"/>
    </source>
</evidence>
<dbReference type="SUPFAM" id="SSF48452">
    <property type="entry name" value="TPR-like"/>
    <property type="match status" value="1"/>
</dbReference>
<dbReference type="PROSITE" id="PS50005">
    <property type="entry name" value="TPR"/>
    <property type="match status" value="1"/>
</dbReference>
<keyword evidence="4 9" id="KW-0802">TPR repeat</keyword>
<dbReference type="SMART" id="SM00028">
    <property type="entry name" value="TPR"/>
    <property type="match status" value="3"/>
</dbReference>
<evidence type="ECO:0000256" key="3">
    <source>
        <dbReference type="ARBA" id="ARBA00022737"/>
    </source>
</evidence>
<name>A0A1J1J814_9DIPT</name>